<feature type="transmembrane region" description="Helical" evidence="5">
    <location>
        <begin position="61"/>
        <end position="81"/>
    </location>
</feature>
<evidence type="ECO:0000256" key="5">
    <source>
        <dbReference type="SAM" id="Phobius"/>
    </source>
</evidence>
<organism evidence="7 8">
    <name type="scientific">Consotaella salsifontis</name>
    <dbReference type="NCBI Taxonomy" id="1365950"/>
    <lineage>
        <taxon>Bacteria</taxon>
        <taxon>Pseudomonadati</taxon>
        <taxon>Pseudomonadota</taxon>
        <taxon>Alphaproteobacteria</taxon>
        <taxon>Hyphomicrobiales</taxon>
        <taxon>Aurantimonadaceae</taxon>
        <taxon>Consotaella</taxon>
    </lineage>
</organism>
<feature type="domain" description="RDD" evidence="6">
    <location>
        <begin position="25"/>
        <end position="146"/>
    </location>
</feature>
<dbReference type="InterPro" id="IPR010432">
    <property type="entry name" value="RDD"/>
</dbReference>
<keyword evidence="3 5" id="KW-1133">Transmembrane helix</keyword>
<dbReference type="Proteomes" id="UP000190135">
    <property type="component" value="Unassembled WGS sequence"/>
</dbReference>
<dbReference type="GO" id="GO:0016020">
    <property type="term" value="C:membrane"/>
    <property type="evidence" value="ECO:0007669"/>
    <property type="project" value="UniProtKB-SubCell"/>
</dbReference>
<protein>
    <submittedName>
        <fullName evidence="7">Uncharacterized membrane protein YckC, RDD family</fullName>
    </submittedName>
</protein>
<evidence type="ECO:0000256" key="2">
    <source>
        <dbReference type="ARBA" id="ARBA00022692"/>
    </source>
</evidence>
<keyword evidence="2 5" id="KW-0812">Transmembrane</keyword>
<dbReference type="STRING" id="1365950.SAMN05428963_103324"/>
<comment type="subcellular location">
    <subcellularLocation>
        <location evidence="1">Membrane</location>
        <topology evidence="1">Multi-pass membrane protein</topology>
    </subcellularLocation>
</comment>
<evidence type="ECO:0000313" key="8">
    <source>
        <dbReference type="Proteomes" id="UP000190135"/>
    </source>
</evidence>
<dbReference type="EMBL" id="FUXL01000003">
    <property type="protein sequence ID" value="SJZ86067.1"/>
    <property type="molecule type" value="Genomic_DNA"/>
</dbReference>
<accession>A0A1T4P422</accession>
<feature type="transmembrane region" description="Helical" evidence="5">
    <location>
        <begin position="108"/>
        <end position="134"/>
    </location>
</feature>
<sequence length="154" mass="16921">MSDQAAGFVFDTRLDEPRAYRGVRRRRIVSFLLDYFFIALLTIPASIIVFLLGILTLGLGWMLFAVLVPLVAAIYVGFTMGSRGHATPGMRLAGIKIERLDGGPIDPLFAILHGVLFWAGNVILTPAILLFGLLTARKQLAHDLLLGTVMIRDE</sequence>
<gene>
    <name evidence="7" type="ORF">SAMN05428963_103324</name>
</gene>
<evidence type="ECO:0000313" key="7">
    <source>
        <dbReference type="EMBL" id="SJZ86067.1"/>
    </source>
</evidence>
<evidence type="ECO:0000256" key="3">
    <source>
        <dbReference type="ARBA" id="ARBA00022989"/>
    </source>
</evidence>
<evidence type="ECO:0000256" key="1">
    <source>
        <dbReference type="ARBA" id="ARBA00004141"/>
    </source>
</evidence>
<proteinExistence type="predicted"/>
<keyword evidence="8" id="KW-1185">Reference proteome</keyword>
<evidence type="ECO:0000256" key="4">
    <source>
        <dbReference type="ARBA" id="ARBA00023136"/>
    </source>
</evidence>
<evidence type="ECO:0000259" key="6">
    <source>
        <dbReference type="Pfam" id="PF06271"/>
    </source>
</evidence>
<feature type="transmembrane region" description="Helical" evidence="5">
    <location>
        <begin position="28"/>
        <end position="55"/>
    </location>
</feature>
<dbReference type="Pfam" id="PF06271">
    <property type="entry name" value="RDD"/>
    <property type="match status" value="1"/>
</dbReference>
<reference evidence="8" key="1">
    <citation type="submission" date="2017-02" db="EMBL/GenBank/DDBJ databases">
        <authorList>
            <person name="Varghese N."/>
            <person name="Submissions S."/>
        </authorList>
    </citation>
    <scope>NUCLEOTIDE SEQUENCE [LARGE SCALE GENOMIC DNA]</scope>
    <source>
        <strain evidence="8">USBA 369</strain>
    </source>
</reference>
<dbReference type="AlphaFoldDB" id="A0A1T4P422"/>
<keyword evidence="4 5" id="KW-0472">Membrane</keyword>
<name>A0A1T4P422_9HYPH</name>